<evidence type="ECO:0000313" key="2">
    <source>
        <dbReference type="Proteomes" id="UP000076555"/>
    </source>
</evidence>
<dbReference type="EMBL" id="LWAJ01000217">
    <property type="protein sequence ID" value="KZL48863.1"/>
    <property type="molecule type" value="Genomic_DNA"/>
</dbReference>
<sequence length="136" mass="15308">MTDETRQEIAKILEKELSLRKVIPARRKGQGFQSFSEFKRTIGSAGTGYAWHHIVGQTTSNLQKFGAPAIHHTGNIVKLEHGKNTIHQEITNFYNSIQPDLTGSDRMTVRQWVGTQSFEEQQDFGIRVIKVIGGTV</sequence>
<evidence type="ECO:0000313" key="1">
    <source>
        <dbReference type="EMBL" id="KZL48863.1"/>
    </source>
</evidence>
<name>A0A161USM0_NODSP</name>
<comment type="caution">
    <text evidence="1">The sequence shown here is derived from an EMBL/GenBank/DDBJ whole genome shotgun (WGS) entry which is preliminary data.</text>
</comment>
<organism evidence="1 2">
    <name type="scientific">Nodularia spumigena CENA596</name>
    <dbReference type="NCBI Taxonomy" id="1819295"/>
    <lineage>
        <taxon>Bacteria</taxon>
        <taxon>Bacillati</taxon>
        <taxon>Cyanobacteriota</taxon>
        <taxon>Cyanophyceae</taxon>
        <taxon>Nostocales</taxon>
        <taxon>Nodulariaceae</taxon>
        <taxon>Nodularia</taxon>
    </lineage>
</organism>
<dbReference type="AlphaFoldDB" id="A0A161USM0"/>
<protein>
    <submittedName>
        <fullName evidence="1">Uncharacterized protein</fullName>
    </submittedName>
</protein>
<proteinExistence type="predicted"/>
<reference evidence="1 2" key="1">
    <citation type="submission" date="2016-04" db="EMBL/GenBank/DDBJ databases">
        <title>Draft Genome Assembly of the Bloom-forming Cyanobacterium Nodularia spumigena Strain CENA596 in Shrimp Production Ponds.</title>
        <authorList>
            <person name="Popin R.V."/>
            <person name="Rigonato J."/>
            <person name="Abreu V.A."/>
            <person name="Andreote A.P."/>
            <person name="Silveira S.B."/>
            <person name="Odebrecht C."/>
            <person name="Fiore M.F."/>
        </authorList>
    </citation>
    <scope>NUCLEOTIDE SEQUENCE [LARGE SCALE GENOMIC DNA]</scope>
    <source>
        <strain evidence="1 2">CENA596</strain>
    </source>
</reference>
<dbReference type="Proteomes" id="UP000076555">
    <property type="component" value="Unassembled WGS sequence"/>
</dbReference>
<dbReference type="OrthoDB" id="513777at2"/>
<accession>A0A161USM0</accession>
<dbReference type="GeneID" id="78017373"/>
<gene>
    <name evidence="1" type="ORF">A2T98_15855</name>
</gene>
<dbReference type="RefSeq" id="WP_006196620.1">
    <property type="nucleotide sequence ID" value="NZ_CAWMRI010000217.1"/>
</dbReference>